<feature type="transmembrane region" description="Helical" evidence="2">
    <location>
        <begin position="335"/>
        <end position="356"/>
    </location>
</feature>
<name>F9GF90_FUSOF</name>
<feature type="transmembrane region" description="Helical" evidence="2">
    <location>
        <begin position="490"/>
        <end position="511"/>
    </location>
</feature>
<feature type="transmembrane region" description="Helical" evidence="2">
    <location>
        <begin position="458"/>
        <end position="478"/>
    </location>
</feature>
<feature type="signal peptide" evidence="3">
    <location>
        <begin position="1"/>
        <end position="24"/>
    </location>
</feature>
<gene>
    <name evidence="4" type="ORF">FOXB_17324</name>
</gene>
<feature type="region of interest" description="Disordered" evidence="1">
    <location>
        <begin position="275"/>
        <end position="299"/>
    </location>
</feature>
<feature type="transmembrane region" description="Helical" evidence="2">
    <location>
        <begin position="558"/>
        <end position="579"/>
    </location>
</feature>
<keyword evidence="3" id="KW-0732">Signal</keyword>
<keyword evidence="2" id="KW-0472">Membrane</keyword>
<comment type="caution">
    <text evidence="4">The sequence shown here is derived from an EMBL/GenBank/DDBJ whole genome shotgun (WGS) entry which is preliminary data.</text>
</comment>
<reference evidence="4" key="1">
    <citation type="journal article" date="2012" name="Mol. Plant Microbe Interact.">
        <title>A highly conserved effector in Fusarium oxysporum is required for full virulence on Arabidopsis.</title>
        <authorList>
            <person name="Thatcher L.F."/>
            <person name="Gardiner D.M."/>
            <person name="Kazan K."/>
            <person name="Manners J."/>
        </authorList>
    </citation>
    <scope>NUCLEOTIDE SEQUENCE [LARGE SCALE GENOMIC DNA]</scope>
    <source>
        <strain evidence="4">Fo5176</strain>
    </source>
</reference>
<feature type="chain" id="PRO_5003390750" evidence="3">
    <location>
        <begin position="25"/>
        <end position="598"/>
    </location>
</feature>
<feature type="transmembrane region" description="Helical" evidence="2">
    <location>
        <begin position="140"/>
        <end position="163"/>
    </location>
</feature>
<feature type="compositionally biased region" description="Pro residues" evidence="1">
    <location>
        <begin position="285"/>
        <end position="295"/>
    </location>
</feature>
<protein>
    <submittedName>
        <fullName evidence="4">Uncharacterized protein</fullName>
    </submittedName>
</protein>
<evidence type="ECO:0000256" key="2">
    <source>
        <dbReference type="SAM" id="Phobius"/>
    </source>
</evidence>
<keyword evidence="2" id="KW-0812">Transmembrane</keyword>
<dbReference type="AlphaFoldDB" id="F9GF90"/>
<evidence type="ECO:0000256" key="1">
    <source>
        <dbReference type="SAM" id="MobiDB-lite"/>
    </source>
</evidence>
<accession>F9GF90</accession>
<evidence type="ECO:0000313" key="4">
    <source>
        <dbReference type="EMBL" id="EGU72167.1"/>
    </source>
</evidence>
<dbReference type="EMBL" id="AFQF01006904">
    <property type="protein sequence ID" value="EGU72167.1"/>
    <property type="molecule type" value="Genomic_DNA"/>
</dbReference>
<proteinExistence type="predicted"/>
<sequence>MRPRAVSYLLTLLIYARLATVASSYSDKACCNRAREKNAFVSPNNGIATLMNNIVCGQSFNESYSAAPDAYVTYNFCKSECSGWGISSADNPDQWAGPIVQFLLPSVIFSMNIPRRFEFISSRWLEDLVLRNRHGWKRAVLSLLMTMPALLFVTADAIIWVMAIMSMAGPMMVAGLHEALLDFKILKALEGRTYIPGRVAGEPNVPGEIALGPLDENVARNNVAGEIEPNDHGLGALRDKVELLVTVLAGNLQLEPYRGNLIVLISDALLATRRRRSTAATPPRAQTPPDFPAPEGPEVQKAQGDRVQMLAWNEANQNYPSMAEQLKRLMTAQSAFGAIVGAAIVFYLGAFLYTILDLLNDKSNQDAAISLAFDYRACRNRQRPVFMWRRGVNKKEWLEESRAWQRGNQAFMDNVRVKKREYLGWIILPTIILISLPPVAGAVVAWQTPPAGWGCRSLSFVTYAGFQIVLTPLYFITTCKMVPRTMTQRVIRWFWVLVFSLTLLLALFTSISTTLMQIIGVFRNCFCYVNTDMWLNLDNAIVNVASDTKNRRNASDGWIVMGGVATVFMAICSLFGWWFQMNIRATFEDAIRDIDESF</sequence>
<organism evidence="4">
    <name type="scientific">Fusarium oxysporum (strain Fo5176)</name>
    <name type="common">Fusarium vascular wilt</name>
    <dbReference type="NCBI Taxonomy" id="660025"/>
    <lineage>
        <taxon>Eukaryota</taxon>
        <taxon>Fungi</taxon>
        <taxon>Dikarya</taxon>
        <taxon>Ascomycota</taxon>
        <taxon>Pezizomycotina</taxon>
        <taxon>Sordariomycetes</taxon>
        <taxon>Hypocreomycetidae</taxon>
        <taxon>Hypocreales</taxon>
        <taxon>Nectriaceae</taxon>
        <taxon>Fusarium</taxon>
        <taxon>Fusarium oxysporum species complex</taxon>
    </lineage>
</organism>
<evidence type="ECO:0000256" key="3">
    <source>
        <dbReference type="SAM" id="SignalP"/>
    </source>
</evidence>
<feature type="transmembrane region" description="Helical" evidence="2">
    <location>
        <begin position="422"/>
        <end position="446"/>
    </location>
</feature>
<dbReference type="OrthoDB" id="5392263at2759"/>
<keyword evidence="2" id="KW-1133">Transmembrane helix</keyword>